<accession>A0A8T2JUL3</accession>
<dbReference type="InterPro" id="IPR029365">
    <property type="entry name" value="TMEM238"/>
</dbReference>
<name>A0A8T2JUL3_9PIPI</name>
<feature type="transmembrane region" description="Helical" evidence="1">
    <location>
        <begin position="46"/>
        <end position="65"/>
    </location>
</feature>
<evidence type="ECO:0000256" key="1">
    <source>
        <dbReference type="SAM" id="Phobius"/>
    </source>
</evidence>
<keyword evidence="3" id="KW-1185">Reference proteome</keyword>
<dbReference type="EMBL" id="JAACNH010000003">
    <property type="protein sequence ID" value="KAG8446046.1"/>
    <property type="molecule type" value="Genomic_DNA"/>
</dbReference>
<dbReference type="Proteomes" id="UP000812440">
    <property type="component" value="Chromosome 8_10"/>
</dbReference>
<keyword evidence="1" id="KW-1133">Transmembrane helix</keyword>
<dbReference type="OrthoDB" id="9047238at2759"/>
<dbReference type="Pfam" id="PF15125">
    <property type="entry name" value="TMEM238"/>
    <property type="match status" value="1"/>
</dbReference>
<protein>
    <recommendedName>
        <fullName evidence="4">Transmembrane protein 238</fullName>
    </recommendedName>
</protein>
<sequence length="185" mass="20593">MASARFVGRCPVAFILAMSFDILGISLILSGIFANLKKNGRSFGEFLIYTGGILVFVSLLLWLAWYSANLEISMDELLRDYPETPRRSNLAQLARKVSESLSLRNKRRVLSSIDPLGQPATASHTRDPHITLAPHIFINWGFMDQMDVSSSIQDEKALELSSISSCYGYTVTLPVHLKPSDQLTN</sequence>
<dbReference type="AlphaFoldDB" id="A0A8T2JUL3"/>
<keyword evidence="1" id="KW-0472">Membrane</keyword>
<organism evidence="2 3">
    <name type="scientific">Hymenochirus boettgeri</name>
    <name type="common">Congo dwarf clawed frog</name>
    <dbReference type="NCBI Taxonomy" id="247094"/>
    <lineage>
        <taxon>Eukaryota</taxon>
        <taxon>Metazoa</taxon>
        <taxon>Chordata</taxon>
        <taxon>Craniata</taxon>
        <taxon>Vertebrata</taxon>
        <taxon>Euteleostomi</taxon>
        <taxon>Amphibia</taxon>
        <taxon>Batrachia</taxon>
        <taxon>Anura</taxon>
        <taxon>Pipoidea</taxon>
        <taxon>Pipidae</taxon>
        <taxon>Pipinae</taxon>
        <taxon>Hymenochirus</taxon>
    </lineage>
</organism>
<feature type="transmembrane region" description="Helical" evidence="1">
    <location>
        <begin position="12"/>
        <end position="34"/>
    </location>
</feature>
<proteinExistence type="predicted"/>
<dbReference type="PANTHER" id="PTHR28613:SF8">
    <property type="entry name" value="LCCL DOMAIN-CONTAINING PROTEIN"/>
    <property type="match status" value="1"/>
</dbReference>
<comment type="caution">
    <text evidence="2">The sequence shown here is derived from an EMBL/GenBank/DDBJ whole genome shotgun (WGS) entry which is preliminary data.</text>
</comment>
<gene>
    <name evidence="2" type="ORF">GDO86_013788</name>
</gene>
<evidence type="ECO:0000313" key="3">
    <source>
        <dbReference type="Proteomes" id="UP000812440"/>
    </source>
</evidence>
<dbReference type="PANTHER" id="PTHR28613">
    <property type="entry name" value="SI:CH211-232M10.4-RELATED"/>
    <property type="match status" value="1"/>
</dbReference>
<keyword evidence="1" id="KW-0812">Transmembrane</keyword>
<evidence type="ECO:0008006" key="4">
    <source>
        <dbReference type="Google" id="ProtNLM"/>
    </source>
</evidence>
<evidence type="ECO:0000313" key="2">
    <source>
        <dbReference type="EMBL" id="KAG8446046.1"/>
    </source>
</evidence>
<reference evidence="2" key="1">
    <citation type="thesis" date="2020" institute="ProQuest LLC" country="789 East Eisenhower Parkway, Ann Arbor, MI, USA">
        <title>Comparative Genomics and Chromosome Evolution.</title>
        <authorList>
            <person name="Mudd A.B."/>
        </authorList>
    </citation>
    <scope>NUCLEOTIDE SEQUENCE</scope>
    <source>
        <strain evidence="2">Female2</strain>
        <tissue evidence="2">Blood</tissue>
    </source>
</reference>